<sequence length="165" mass="18391">MPVLYSNPNFQDQLQTTGSVVNTDPRFQVVIRPRWTVTFCLKCGIVDLVYQIRGHGEQGNGFIIALAEAHDDKFHLINAMEIAFAWCSPKRRRRMSLSLARVAYLDERACPTGSAVGGQIVPGMPVSVVHTAESMNGRACPTMPIGCRVRYDTHGNQYYCEESIV</sequence>
<dbReference type="AlphaFoldDB" id="A0A8J4Y8Y4"/>
<dbReference type="EMBL" id="JACEEZ010008219">
    <property type="protein sequence ID" value="KAG0723475.1"/>
    <property type="molecule type" value="Genomic_DNA"/>
</dbReference>
<comment type="caution">
    <text evidence="1">The sequence shown here is derived from an EMBL/GenBank/DDBJ whole genome shotgun (WGS) entry which is preliminary data.</text>
</comment>
<accession>A0A8J4Y8Y4</accession>
<evidence type="ECO:0000313" key="1">
    <source>
        <dbReference type="EMBL" id="KAG0723475.1"/>
    </source>
</evidence>
<reference evidence="1" key="1">
    <citation type="submission" date="2020-07" db="EMBL/GenBank/DDBJ databases">
        <title>The High-quality genome of the commercially important snow crab, Chionoecetes opilio.</title>
        <authorList>
            <person name="Jeong J.-H."/>
            <person name="Ryu S."/>
        </authorList>
    </citation>
    <scope>NUCLEOTIDE SEQUENCE</scope>
    <source>
        <strain evidence="1">MADBK_172401_WGS</strain>
        <tissue evidence="1">Digestive gland</tissue>
    </source>
</reference>
<proteinExistence type="predicted"/>
<keyword evidence="2" id="KW-1185">Reference proteome</keyword>
<organism evidence="1 2">
    <name type="scientific">Chionoecetes opilio</name>
    <name type="common">Atlantic snow crab</name>
    <name type="synonym">Cancer opilio</name>
    <dbReference type="NCBI Taxonomy" id="41210"/>
    <lineage>
        <taxon>Eukaryota</taxon>
        <taxon>Metazoa</taxon>
        <taxon>Ecdysozoa</taxon>
        <taxon>Arthropoda</taxon>
        <taxon>Crustacea</taxon>
        <taxon>Multicrustacea</taxon>
        <taxon>Malacostraca</taxon>
        <taxon>Eumalacostraca</taxon>
        <taxon>Eucarida</taxon>
        <taxon>Decapoda</taxon>
        <taxon>Pleocyemata</taxon>
        <taxon>Brachyura</taxon>
        <taxon>Eubrachyura</taxon>
        <taxon>Majoidea</taxon>
        <taxon>Majidae</taxon>
        <taxon>Chionoecetes</taxon>
    </lineage>
</organism>
<protein>
    <submittedName>
        <fullName evidence="1">Uncharacterized protein</fullName>
    </submittedName>
</protein>
<evidence type="ECO:0000313" key="2">
    <source>
        <dbReference type="Proteomes" id="UP000770661"/>
    </source>
</evidence>
<name>A0A8J4Y8Y4_CHIOP</name>
<dbReference type="Proteomes" id="UP000770661">
    <property type="component" value="Unassembled WGS sequence"/>
</dbReference>
<gene>
    <name evidence="1" type="ORF">GWK47_042668</name>
</gene>